<accession>A0A2P2P9B7</accession>
<evidence type="ECO:0000313" key="1">
    <source>
        <dbReference type="EMBL" id="MBX51299.1"/>
    </source>
</evidence>
<name>A0A2P2P9B7_RHIMU</name>
<organism evidence="1">
    <name type="scientific">Rhizophora mucronata</name>
    <name type="common">Asiatic mangrove</name>
    <dbReference type="NCBI Taxonomy" id="61149"/>
    <lineage>
        <taxon>Eukaryota</taxon>
        <taxon>Viridiplantae</taxon>
        <taxon>Streptophyta</taxon>
        <taxon>Embryophyta</taxon>
        <taxon>Tracheophyta</taxon>
        <taxon>Spermatophyta</taxon>
        <taxon>Magnoliopsida</taxon>
        <taxon>eudicotyledons</taxon>
        <taxon>Gunneridae</taxon>
        <taxon>Pentapetalae</taxon>
        <taxon>rosids</taxon>
        <taxon>fabids</taxon>
        <taxon>Malpighiales</taxon>
        <taxon>Rhizophoraceae</taxon>
        <taxon>Rhizophora</taxon>
    </lineage>
</organism>
<sequence>MFVKVRFDIVFQALKSKHKFPSLEAVYLLWEAMSLLVF</sequence>
<reference evidence="1" key="1">
    <citation type="submission" date="2018-02" db="EMBL/GenBank/DDBJ databases">
        <title>Rhizophora mucronata_Transcriptome.</title>
        <authorList>
            <person name="Meera S.P."/>
            <person name="Sreeshan A."/>
            <person name="Augustine A."/>
        </authorList>
    </citation>
    <scope>NUCLEOTIDE SEQUENCE</scope>
    <source>
        <tissue evidence="1">Leaf</tissue>
    </source>
</reference>
<dbReference type="AlphaFoldDB" id="A0A2P2P9B7"/>
<dbReference type="EMBL" id="GGEC01070815">
    <property type="protein sequence ID" value="MBX51299.1"/>
    <property type="molecule type" value="Transcribed_RNA"/>
</dbReference>
<protein>
    <submittedName>
        <fullName evidence="1">Uncharacterized protein</fullName>
    </submittedName>
</protein>
<proteinExistence type="predicted"/>